<gene>
    <name evidence="3" type="ORF">SAMN02745131_03267</name>
</gene>
<evidence type="ECO:0000313" key="3">
    <source>
        <dbReference type="EMBL" id="SHF67412.1"/>
    </source>
</evidence>
<dbReference type="SUPFAM" id="SSF55008">
    <property type="entry name" value="HMA, heavy metal-associated domain"/>
    <property type="match status" value="1"/>
</dbReference>
<keyword evidence="1" id="KW-0732">Signal</keyword>
<dbReference type="InterPro" id="IPR006121">
    <property type="entry name" value="HMA_dom"/>
</dbReference>
<name>A0A1M5DKX2_9BACT</name>
<evidence type="ECO:0000313" key="4">
    <source>
        <dbReference type="Proteomes" id="UP000184048"/>
    </source>
</evidence>
<dbReference type="PROSITE" id="PS50846">
    <property type="entry name" value="HMA_2"/>
    <property type="match status" value="1"/>
</dbReference>
<dbReference type="STRING" id="1121884.SAMN02745131_03267"/>
<keyword evidence="4" id="KW-1185">Reference proteome</keyword>
<feature type="domain" description="HMA" evidence="2">
    <location>
        <begin position="21"/>
        <end position="88"/>
    </location>
</feature>
<evidence type="ECO:0000256" key="1">
    <source>
        <dbReference type="SAM" id="SignalP"/>
    </source>
</evidence>
<evidence type="ECO:0000259" key="2">
    <source>
        <dbReference type="PROSITE" id="PS50846"/>
    </source>
</evidence>
<accession>A0A1M5DKX2</accession>
<sequence length="162" mass="17589">MKKIFLLLAIVVSMVAKAQVTKVYLQASGLTCSMCSNAINKSLKTLDFVEKVDADVKSYTFGISFKQNAQVDFDKIKKKVEDAGFSVSSFVAAIHFNDVKLNDNGTVTMGNYTFSIINGKGQSLNGIQRVRLLDKGFVSSKEYKSNALGQVATVAGVYHASL</sequence>
<dbReference type="InterPro" id="IPR036163">
    <property type="entry name" value="HMA_dom_sf"/>
</dbReference>
<dbReference type="Pfam" id="PF00403">
    <property type="entry name" value="HMA"/>
    <property type="match status" value="1"/>
</dbReference>
<reference evidence="3 4" key="1">
    <citation type="submission" date="2016-11" db="EMBL/GenBank/DDBJ databases">
        <authorList>
            <person name="Jaros S."/>
            <person name="Januszkiewicz K."/>
            <person name="Wedrychowicz H."/>
        </authorList>
    </citation>
    <scope>NUCLEOTIDE SEQUENCE [LARGE SCALE GENOMIC DNA]</scope>
    <source>
        <strain evidence="3 4">DSM 18119</strain>
    </source>
</reference>
<dbReference type="OrthoDB" id="667084at2"/>
<dbReference type="Gene3D" id="3.30.70.100">
    <property type="match status" value="1"/>
</dbReference>
<proteinExistence type="predicted"/>
<feature type="chain" id="PRO_5013019487" evidence="1">
    <location>
        <begin position="19"/>
        <end position="162"/>
    </location>
</feature>
<organism evidence="3 4">
    <name type="scientific">Flavisolibacter ginsengisoli DSM 18119</name>
    <dbReference type="NCBI Taxonomy" id="1121884"/>
    <lineage>
        <taxon>Bacteria</taxon>
        <taxon>Pseudomonadati</taxon>
        <taxon>Bacteroidota</taxon>
        <taxon>Chitinophagia</taxon>
        <taxon>Chitinophagales</taxon>
        <taxon>Chitinophagaceae</taxon>
        <taxon>Flavisolibacter</taxon>
    </lineage>
</organism>
<dbReference type="EMBL" id="FQUU01000015">
    <property type="protein sequence ID" value="SHF67412.1"/>
    <property type="molecule type" value="Genomic_DNA"/>
</dbReference>
<feature type="signal peptide" evidence="1">
    <location>
        <begin position="1"/>
        <end position="18"/>
    </location>
</feature>
<dbReference type="RefSeq" id="WP_072836406.1">
    <property type="nucleotide sequence ID" value="NZ_FQUU01000015.1"/>
</dbReference>
<dbReference type="GO" id="GO:0046872">
    <property type="term" value="F:metal ion binding"/>
    <property type="evidence" value="ECO:0007669"/>
    <property type="project" value="InterPro"/>
</dbReference>
<protein>
    <submittedName>
        <fullName evidence="3">Copper chaperone CopZ</fullName>
    </submittedName>
</protein>
<dbReference type="AlphaFoldDB" id="A0A1M5DKX2"/>
<dbReference type="Proteomes" id="UP000184048">
    <property type="component" value="Unassembled WGS sequence"/>
</dbReference>